<dbReference type="Proteomes" id="UP000004459">
    <property type="component" value="Unassembled WGS sequence"/>
</dbReference>
<sequence length="43" mass="4640">MARSCFFLAKGMADGSLGKEIPLKSISDEVVFCHPIIPKGTPF</sequence>
<dbReference type="AlphaFoldDB" id="G9YQV0"/>
<comment type="caution">
    <text evidence="1">The sequence shown here is derived from an EMBL/GenBank/DDBJ whole genome shotgun (WGS) entry which is preliminary data.</text>
</comment>
<proteinExistence type="predicted"/>
<gene>
    <name evidence="1" type="ORF">HMPREF0372_01893</name>
</gene>
<dbReference type="EMBL" id="AGCK01000143">
    <property type="protein sequence ID" value="EHM50782.1"/>
    <property type="molecule type" value="Genomic_DNA"/>
</dbReference>
<protein>
    <submittedName>
        <fullName evidence="1">Uncharacterized protein</fullName>
    </submittedName>
</protein>
<organism evidence="1 2">
    <name type="scientific">Flavonifractor plautii ATCC 29863</name>
    <dbReference type="NCBI Taxonomy" id="411475"/>
    <lineage>
        <taxon>Bacteria</taxon>
        <taxon>Bacillati</taxon>
        <taxon>Bacillota</taxon>
        <taxon>Clostridia</taxon>
        <taxon>Eubacteriales</taxon>
        <taxon>Oscillospiraceae</taxon>
        <taxon>Flavonifractor</taxon>
    </lineage>
</organism>
<evidence type="ECO:0000313" key="1">
    <source>
        <dbReference type="EMBL" id="EHM50782.1"/>
    </source>
</evidence>
<evidence type="ECO:0000313" key="2">
    <source>
        <dbReference type="Proteomes" id="UP000004459"/>
    </source>
</evidence>
<reference evidence="1 2" key="1">
    <citation type="submission" date="2011-08" db="EMBL/GenBank/DDBJ databases">
        <authorList>
            <person name="Weinstock G."/>
            <person name="Sodergren E."/>
            <person name="Clifton S."/>
            <person name="Fulton L."/>
            <person name="Fulton B."/>
            <person name="Courtney L."/>
            <person name="Fronick C."/>
            <person name="Harrison M."/>
            <person name="Strong C."/>
            <person name="Farmer C."/>
            <person name="Delahaunty K."/>
            <person name="Markovic C."/>
            <person name="Hall O."/>
            <person name="Minx P."/>
            <person name="Tomlinson C."/>
            <person name="Mitreva M."/>
            <person name="Hou S."/>
            <person name="Chen J."/>
            <person name="Wollam A."/>
            <person name="Pepin K.H."/>
            <person name="Johnson M."/>
            <person name="Bhonagiri V."/>
            <person name="Zhang X."/>
            <person name="Suruliraj S."/>
            <person name="Warren W."/>
            <person name="Chinwalla A."/>
            <person name="Mardis E.R."/>
            <person name="Wilson R.K."/>
        </authorList>
    </citation>
    <scope>NUCLEOTIDE SEQUENCE [LARGE SCALE GENOMIC DNA]</scope>
    <source>
        <strain evidence="1 2">ATCC 29863</strain>
    </source>
</reference>
<accession>G9YQV0</accession>
<name>G9YQV0_FLAPL</name>
<dbReference type="HOGENOM" id="CLU_3233923_0_0_9"/>